<dbReference type="Gene3D" id="3.30.450.20">
    <property type="entry name" value="PAS domain"/>
    <property type="match status" value="4"/>
</dbReference>
<dbReference type="PROSITE" id="PS50113">
    <property type="entry name" value="PAC"/>
    <property type="match status" value="2"/>
</dbReference>
<dbReference type="SUPFAM" id="SSF52172">
    <property type="entry name" value="CheY-like"/>
    <property type="match status" value="1"/>
</dbReference>
<dbReference type="PROSITE" id="PS50894">
    <property type="entry name" value="HPT"/>
    <property type="match status" value="1"/>
</dbReference>
<dbReference type="SUPFAM" id="SSF55874">
    <property type="entry name" value="ATPase domain of HSP90 chaperone/DNA topoisomerase II/histidine kinase"/>
    <property type="match status" value="1"/>
</dbReference>
<dbReference type="InterPro" id="IPR036890">
    <property type="entry name" value="HATPase_C_sf"/>
</dbReference>
<dbReference type="Pfam" id="PF00072">
    <property type="entry name" value="Response_reg"/>
    <property type="match status" value="1"/>
</dbReference>
<keyword evidence="6" id="KW-0808">Transferase</keyword>
<feature type="domain" description="PAC" evidence="20">
    <location>
        <begin position="435"/>
        <end position="487"/>
    </location>
</feature>
<dbReference type="SMART" id="SM00086">
    <property type="entry name" value="PAC"/>
    <property type="match status" value="2"/>
</dbReference>
<protein>
    <recommendedName>
        <fullName evidence="3">histidine kinase</fullName>
        <ecNumber evidence="3">2.7.13.3</ecNumber>
    </recommendedName>
</protein>
<dbReference type="InterPro" id="IPR036641">
    <property type="entry name" value="HPT_dom_sf"/>
</dbReference>
<dbReference type="CDD" id="cd06225">
    <property type="entry name" value="HAMP"/>
    <property type="match status" value="1"/>
</dbReference>
<dbReference type="InterPro" id="IPR001789">
    <property type="entry name" value="Sig_transdc_resp-reg_receiver"/>
</dbReference>
<feature type="domain" description="PAS" evidence="19">
    <location>
        <begin position="488"/>
        <end position="529"/>
    </location>
</feature>
<keyword evidence="8" id="KW-0547">Nucleotide-binding</keyword>
<dbReference type="SUPFAM" id="SSF55785">
    <property type="entry name" value="PYP-like sensor domain (PAS domain)"/>
    <property type="match status" value="2"/>
</dbReference>
<dbReference type="InterPro" id="IPR001610">
    <property type="entry name" value="PAC"/>
</dbReference>
<evidence type="ECO:0000256" key="11">
    <source>
        <dbReference type="ARBA" id="ARBA00022989"/>
    </source>
</evidence>
<evidence type="ECO:0000256" key="2">
    <source>
        <dbReference type="ARBA" id="ARBA00004651"/>
    </source>
</evidence>
<dbReference type="EMBL" id="JAEMHK010000007">
    <property type="protein sequence ID" value="MBJ6800628.1"/>
    <property type="molecule type" value="Genomic_DNA"/>
</dbReference>
<evidence type="ECO:0000259" key="22">
    <source>
        <dbReference type="PROSITE" id="PS50894"/>
    </source>
</evidence>
<evidence type="ECO:0000256" key="7">
    <source>
        <dbReference type="ARBA" id="ARBA00022692"/>
    </source>
</evidence>
<evidence type="ECO:0000313" key="23">
    <source>
        <dbReference type="EMBL" id="MBJ6800628.1"/>
    </source>
</evidence>
<feature type="modified residue" description="4-aspartylphosphate" evidence="15">
    <location>
        <position position="934"/>
    </location>
</feature>
<dbReference type="Pfam" id="PF00989">
    <property type="entry name" value="PAS"/>
    <property type="match status" value="1"/>
</dbReference>
<comment type="caution">
    <text evidence="23">The sequence shown here is derived from an EMBL/GenBank/DDBJ whole genome shotgun (WGS) entry which is preliminary data.</text>
</comment>
<dbReference type="Gene3D" id="3.30.565.10">
    <property type="entry name" value="Histidine kinase-like ATPase, C-terminal domain"/>
    <property type="match status" value="1"/>
</dbReference>
<evidence type="ECO:0000256" key="13">
    <source>
        <dbReference type="ARBA" id="ARBA00023136"/>
    </source>
</evidence>
<evidence type="ECO:0000259" key="19">
    <source>
        <dbReference type="PROSITE" id="PS50112"/>
    </source>
</evidence>
<dbReference type="SUPFAM" id="SSF47226">
    <property type="entry name" value="Histidine-containing phosphotransfer domain, HPT domain"/>
    <property type="match status" value="1"/>
</dbReference>
<evidence type="ECO:0000256" key="16">
    <source>
        <dbReference type="SAM" id="Phobius"/>
    </source>
</evidence>
<feature type="domain" description="Histidine kinase" evidence="17">
    <location>
        <begin position="637"/>
        <end position="858"/>
    </location>
</feature>
<dbReference type="SMART" id="SM00304">
    <property type="entry name" value="HAMP"/>
    <property type="match status" value="2"/>
</dbReference>
<dbReference type="CDD" id="cd16922">
    <property type="entry name" value="HATPase_EvgS-ArcB-TorS-like"/>
    <property type="match status" value="1"/>
</dbReference>
<dbReference type="CDD" id="cd00082">
    <property type="entry name" value="HisKA"/>
    <property type="match status" value="1"/>
</dbReference>
<dbReference type="Pfam" id="PF02518">
    <property type="entry name" value="HATPase_c"/>
    <property type="match status" value="1"/>
</dbReference>
<keyword evidence="12" id="KW-0902">Two-component regulatory system</keyword>
<evidence type="ECO:0000259" key="17">
    <source>
        <dbReference type="PROSITE" id="PS50109"/>
    </source>
</evidence>
<dbReference type="CDD" id="cd18774">
    <property type="entry name" value="PDC2_HK_sensor"/>
    <property type="match status" value="1"/>
</dbReference>
<feature type="domain" description="Response regulatory" evidence="18">
    <location>
        <begin position="883"/>
        <end position="1001"/>
    </location>
</feature>
<keyword evidence="9" id="KW-0418">Kinase</keyword>
<evidence type="ECO:0000256" key="10">
    <source>
        <dbReference type="ARBA" id="ARBA00022840"/>
    </source>
</evidence>
<keyword evidence="5 15" id="KW-0597">Phosphoprotein</keyword>
<proteinExistence type="predicted"/>
<dbReference type="PROSITE" id="PS50110">
    <property type="entry name" value="RESPONSE_REGULATORY"/>
    <property type="match status" value="1"/>
</dbReference>
<dbReference type="InterPro" id="IPR000014">
    <property type="entry name" value="PAS"/>
</dbReference>
<organism evidence="23 24">
    <name type="scientific">Geomonas propionica</name>
    <dbReference type="NCBI Taxonomy" id="2798582"/>
    <lineage>
        <taxon>Bacteria</taxon>
        <taxon>Pseudomonadati</taxon>
        <taxon>Thermodesulfobacteriota</taxon>
        <taxon>Desulfuromonadia</taxon>
        <taxon>Geobacterales</taxon>
        <taxon>Geobacteraceae</taxon>
        <taxon>Geomonas</taxon>
    </lineage>
</organism>
<dbReference type="InterPro" id="IPR003594">
    <property type="entry name" value="HATPase_dom"/>
</dbReference>
<dbReference type="InterPro" id="IPR029151">
    <property type="entry name" value="Sensor-like_sf"/>
</dbReference>
<dbReference type="CDD" id="cd12914">
    <property type="entry name" value="PDC1_DGC_like"/>
    <property type="match status" value="1"/>
</dbReference>
<dbReference type="InterPro" id="IPR033479">
    <property type="entry name" value="dCache_1"/>
</dbReference>
<dbReference type="InterPro" id="IPR000700">
    <property type="entry name" value="PAS-assoc_C"/>
</dbReference>
<dbReference type="Pfam" id="PF13426">
    <property type="entry name" value="PAS_9"/>
    <property type="match status" value="1"/>
</dbReference>
<dbReference type="SMART" id="SM00388">
    <property type="entry name" value="HisKA"/>
    <property type="match status" value="1"/>
</dbReference>
<dbReference type="Pfam" id="PF00512">
    <property type="entry name" value="HisKA"/>
    <property type="match status" value="1"/>
</dbReference>
<evidence type="ECO:0000259" key="18">
    <source>
        <dbReference type="PROSITE" id="PS50110"/>
    </source>
</evidence>
<comment type="catalytic activity">
    <reaction evidence="1">
        <text>ATP + protein L-histidine = ADP + protein N-phospho-L-histidine.</text>
        <dbReference type="EC" id="2.7.13.3"/>
    </reaction>
</comment>
<dbReference type="SMART" id="SM00448">
    <property type="entry name" value="REC"/>
    <property type="match status" value="1"/>
</dbReference>
<evidence type="ECO:0000256" key="6">
    <source>
        <dbReference type="ARBA" id="ARBA00022679"/>
    </source>
</evidence>
<feature type="domain" description="PAC" evidence="20">
    <location>
        <begin position="568"/>
        <end position="619"/>
    </location>
</feature>
<dbReference type="SUPFAM" id="SSF47384">
    <property type="entry name" value="Homodimeric domain of signal transducing histidine kinase"/>
    <property type="match status" value="1"/>
</dbReference>
<dbReference type="SUPFAM" id="SSF158472">
    <property type="entry name" value="HAMP domain-like"/>
    <property type="match status" value="1"/>
</dbReference>
<name>A0ABS0YRR1_9BACT</name>
<comment type="subcellular location">
    <subcellularLocation>
        <location evidence="2">Cell membrane</location>
        <topology evidence="2">Multi-pass membrane protein</topology>
    </subcellularLocation>
</comment>
<evidence type="ECO:0000256" key="14">
    <source>
        <dbReference type="PROSITE-ProRule" id="PRU00110"/>
    </source>
</evidence>
<evidence type="ECO:0000256" key="8">
    <source>
        <dbReference type="ARBA" id="ARBA00022741"/>
    </source>
</evidence>
<evidence type="ECO:0000313" key="24">
    <source>
        <dbReference type="Proteomes" id="UP000641025"/>
    </source>
</evidence>
<dbReference type="NCBIfam" id="TIGR00229">
    <property type="entry name" value="sensory_box"/>
    <property type="match status" value="2"/>
</dbReference>
<feature type="modified residue" description="Phosphohistidine" evidence="14">
    <location>
        <position position="1080"/>
    </location>
</feature>
<feature type="domain" description="PAS" evidence="19">
    <location>
        <begin position="362"/>
        <end position="418"/>
    </location>
</feature>
<gene>
    <name evidence="23" type="ORF">JFN90_10825</name>
</gene>
<dbReference type="SMART" id="SM00091">
    <property type="entry name" value="PAS"/>
    <property type="match status" value="2"/>
</dbReference>
<keyword evidence="10" id="KW-0067">ATP-binding</keyword>
<dbReference type="Gene3D" id="1.20.120.160">
    <property type="entry name" value="HPT domain"/>
    <property type="match status" value="1"/>
</dbReference>
<keyword evidence="13 16" id="KW-0472">Membrane</keyword>
<dbReference type="Gene3D" id="3.40.50.2300">
    <property type="match status" value="1"/>
</dbReference>
<dbReference type="InterPro" id="IPR004358">
    <property type="entry name" value="Sig_transdc_His_kin-like_C"/>
</dbReference>
<dbReference type="InterPro" id="IPR003661">
    <property type="entry name" value="HisK_dim/P_dom"/>
</dbReference>
<evidence type="ECO:0000256" key="12">
    <source>
        <dbReference type="ARBA" id="ARBA00023012"/>
    </source>
</evidence>
<dbReference type="CDD" id="cd00130">
    <property type="entry name" value="PAS"/>
    <property type="match status" value="2"/>
</dbReference>
<evidence type="ECO:0000256" key="5">
    <source>
        <dbReference type="ARBA" id="ARBA00022553"/>
    </source>
</evidence>
<keyword evidence="24" id="KW-1185">Reference proteome</keyword>
<dbReference type="InterPro" id="IPR003660">
    <property type="entry name" value="HAMP_dom"/>
</dbReference>
<sequence>MKKLSLTTKMSLMVSLLVTLVLSFMTLCAAWFLEKQYQETVSEQQFSMVTSMAGEIDSKMRITQLQLEALAKTIPHRLFNSPLLAQRFLEQRPDTLALFDSDIFIFDAKGKLLAVNPLEKRLIGRDYSFRDFYREAARLKKPVISDPFISTQAHRHPTVAFVVPVLDGKGNMLGMIGGMIDLYKDNFLGKLAHDRVGKNGYLYLFNRERVVITHPDQERILKRLPTPGTNPLLDRAAAGYEGAGETVTSRGLPAVAAFKRLNSTEWILASNFPLTEAYAPVREAKVLLAAGLVAALAGSVLVCLLFMRGLTAPLVTFIRHVEGISDQDRELEPVVIRTGDEIGTLADAFNRMIQDLRRQKESARELRLAIDQAPVTVMVTDRDGRIEYVNPHFSKVTGYSAEEVLGENPRIVKSGWHPPEFYAEMWQTVLSGRTWHGEMRNRRKNGDLYWESASIASVTGDKGEITNFVAVKEDITERKWAEEALIRSDERIRLLLESTAEAIFGMDLLGNCTFANRACAALLGYSGTDELLGKNMHLLIHHTASDGSPYPVQECPLYRVLGGTQGMHNDDQVFWRADGTSFAVEYWSYPQLQDGEVVGGVVTFFDIAERKRAEEELRRATEAAESATRAKSEFLANMSHEIRTPMNAALGMLYLLRQTELSEQQKDYLDKAQSASGVLLRVINDILDFSKIEAGKMELERIPFRLEQVLSDLQNVVGAILRDKEIEFAVTAGAGIPELLVGDPLRLGQVLLNLAGNAIKFTDKGKVEVGVALVAVEQGYATLRFSVTDTGIGMDASQREGLFTPFTQADNSTTRRYGGTGLGLAICREMVQLMEGQMAVESEPGRGSTFSFMARFGISQPGQASLPETPAGGEAALAAAGMRVLLVEDNPINQEVARFILERGGVTVELARNGAEALSMVHAPGAEYHAVLMDVHMPVMDGLEATRRMRLDPALERLPIIAMTASALPGERLLCREAGMNDQVDKPINVPGLFATLRRWVGTQSVHPEPAALDAAPGTEEELPDYLPGLDLQRAKARLQDGKLLKKLLVRFHRDNEELVRRIAAAAGAGDLKEARRLIHTVKGSAGNLGAIWLGSAAASLELALQGNDASLVHETLERFAEKLEEVMASVGRLQGEVSATAARLAGTASVRIECDDPEPVTALARTLTRLLASQNMSALAVWEEMRPLLAGELSQRLDAALQALDFGDAGVILRDIIEQLELRI</sequence>
<dbReference type="InterPro" id="IPR005467">
    <property type="entry name" value="His_kinase_dom"/>
</dbReference>
<dbReference type="PANTHER" id="PTHR45339">
    <property type="entry name" value="HYBRID SIGNAL TRANSDUCTION HISTIDINE KINASE J"/>
    <property type="match status" value="1"/>
</dbReference>
<evidence type="ECO:0000256" key="1">
    <source>
        <dbReference type="ARBA" id="ARBA00000085"/>
    </source>
</evidence>
<feature type="transmembrane region" description="Helical" evidence="16">
    <location>
        <begin position="286"/>
        <end position="307"/>
    </location>
</feature>
<dbReference type="InterPro" id="IPR013767">
    <property type="entry name" value="PAS_fold"/>
</dbReference>
<dbReference type="EC" id="2.7.13.3" evidence="3"/>
<evidence type="ECO:0000259" key="21">
    <source>
        <dbReference type="PROSITE" id="PS50885"/>
    </source>
</evidence>
<dbReference type="PANTHER" id="PTHR45339:SF1">
    <property type="entry name" value="HYBRID SIGNAL TRANSDUCTION HISTIDINE KINASE J"/>
    <property type="match status" value="1"/>
</dbReference>
<keyword evidence="4" id="KW-1003">Cell membrane</keyword>
<dbReference type="SMART" id="SM00387">
    <property type="entry name" value="HATPase_c"/>
    <property type="match status" value="1"/>
</dbReference>
<dbReference type="Pfam" id="PF02743">
    <property type="entry name" value="dCache_1"/>
    <property type="match status" value="1"/>
</dbReference>
<dbReference type="SUPFAM" id="SSF103190">
    <property type="entry name" value="Sensory domain-like"/>
    <property type="match status" value="1"/>
</dbReference>
<evidence type="ECO:0000256" key="3">
    <source>
        <dbReference type="ARBA" id="ARBA00012438"/>
    </source>
</evidence>
<dbReference type="PRINTS" id="PR00344">
    <property type="entry name" value="BCTRLSENSOR"/>
</dbReference>
<dbReference type="InterPro" id="IPR035965">
    <property type="entry name" value="PAS-like_dom_sf"/>
</dbReference>
<evidence type="ECO:0000259" key="20">
    <source>
        <dbReference type="PROSITE" id="PS50113"/>
    </source>
</evidence>
<dbReference type="RefSeq" id="WP_199395133.1">
    <property type="nucleotide sequence ID" value="NZ_JAEMHK010000007.1"/>
</dbReference>
<evidence type="ECO:0000256" key="9">
    <source>
        <dbReference type="ARBA" id="ARBA00022777"/>
    </source>
</evidence>
<feature type="domain" description="HAMP" evidence="21">
    <location>
        <begin position="308"/>
        <end position="361"/>
    </location>
</feature>
<dbReference type="CDD" id="cd17546">
    <property type="entry name" value="REC_hyHK_CKI1_RcsC-like"/>
    <property type="match status" value="1"/>
</dbReference>
<keyword evidence="7 16" id="KW-0812">Transmembrane</keyword>
<keyword evidence="11 16" id="KW-1133">Transmembrane helix</keyword>
<dbReference type="InterPro" id="IPR011006">
    <property type="entry name" value="CheY-like_superfamily"/>
</dbReference>
<dbReference type="PROSITE" id="PS50885">
    <property type="entry name" value="HAMP"/>
    <property type="match status" value="1"/>
</dbReference>
<feature type="domain" description="HPt" evidence="22">
    <location>
        <begin position="1041"/>
        <end position="1141"/>
    </location>
</feature>
<dbReference type="Gene3D" id="1.10.287.130">
    <property type="match status" value="1"/>
</dbReference>
<dbReference type="InterPro" id="IPR036097">
    <property type="entry name" value="HisK_dim/P_sf"/>
</dbReference>
<accession>A0ABS0YRR1</accession>
<dbReference type="Pfam" id="PF01627">
    <property type="entry name" value="Hpt"/>
    <property type="match status" value="1"/>
</dbReference>
<reference evidence="23 24" key="1">
    <citation type="submission" date="2020-12" db="EMBL/GenBank/DDBJ databases">
        <title>Geomonas sp. Red259, isolated from paddy soil.</title>
        <authorList>
            <person name="Xu Z."/>
            <person name="Zhang Z."/>
            <person name="Masuda Y."/>
            <person name="Itoh H."/>
            <person name="Senoo K."/>
        </authorList>
    </citation>
    <scope>NUCLEOTIDE SEQUENCE [LARGE SCALE GENOMIC DNA]</scope>
    <source>
        <strain evidence="23 24">Red259</strain>
    </source>
</reference>
<evidence type="ECO:0000256" key="15">
    <source>
        <dbReference type="PROSITE-ProRule" id="PRU00169"/>
    </source>
</evidence>
<dbReference type="Gene3D" id="6.10.340.10">
    <property type="match status" value="1"/>
</dbReference>
<dbReference type="InterPro" id="IPR008207">
    <property type="entry name" value="Sig_transdc_His_kin_Hpt_dom"/>
</dbReference>
<dbReference type="CDD" id="cd00088">
    <property type="entry name" value="HPT"/>
    <property type="match status" value="1"/>
</dbReference>
<evidence type="ECO:0000256" key="4">
    <source>
        <dbReference type="ARBA" id="ARBA00022475"/>
    </source>
</evidence>
<dbReference type="Pfam" id="PF00672">
    <property type="entry name" value="HAMP"/>
    <property type="match status" value="1"/>
</dbReference>
<dbReference type="PROSITE" id="PS50112">
    <property type="entry name" value="PAS"/>
    <property type="match status" value="2"/>
</dbReference>
<dbReference type="PROSITE" id="PS50109">
    <property type="entry name" value="HIS_KIN"/>
    <property type="match status" value="1"/>
</dbReference>
<dbReference type="Proteomes" id="UP000641025">
    <property type="component" value="Unassembled WGS sequence"/>
</dbReference>